<dbReference type="CDD" id="cd02440">
    <property type="entry name" value="AdoMet_MTases"/>
    <property type="match status" value="1"/>
</dbReference>
<dbReference type="EMBL" id="JPKZ01001291">
    <property type="protein sequence ID" value="KHN82865.1"/>
    <property type="molecule type" value="Genomic_DNA"/>
</dbReference>
<keyword evidence="4" id="KW-0963">Cytoplasm</keyword>
<dbReference type="Gene3D" id="3.40.50.150">
    <property type="entry name" value="Vaccinia Virus protein VP39"/>
    <property type="match status" value="2"/>
</dbReference>
<protein>
    <recommendedName>
        <fullName evidence="11">Protein-L-isoaspartate(D-aspartate) O-methyltransferase</fullName>
        <ecNumber evidence="3">2.1.1.77</ecNumber>
    </recommendedName>
    <alternativeName>
        <fullName evidence="9">L-isoaspartyl protein carboxyl methyltransferase</fullName>
    </alternativeName>
    <alternativeName>
        <fullName evidence="12">Protein L-isoaspartyl/D-aspartyl methyltransferase</fullName>
    </alternativeName>
    <alternativeName>
        <fullName evidence="8">Protein-beta-aspartate methyltransferase</fullName>
    </alternativeName>
</protein>
<evidence type="ECO:0000256" key="6">
    <source>
        <dbReference type="ARBA" id="ARBA00022679"/>
    </source>
</evidence>
<dbReference type="AlphaFoldDB" id="A0A0B2VPA3"/>
<proteinExistence type="inferred from homology"/>
<evidence type="ECO:0000256" key="3">
    <source>
        <dbReference type="ARBA" id="ARBA00011890"/>
    </source>
</evidence>
<sequence>MTHLSVLSIVFCCAVVILLPRSVSNCDSGACVDEAQVEAEEMSGKSRMSILQSVGNTLWLTKRNVMAWRSGSNSNQGLVENLQRNELFVDERVKEAMLSVDRADFAPRTPYGDHPVSIGYSATISAPHMHATALELLKDHLKEGDKALDVGSGSGYLTACMAIMVGKTGKVVGIEHIGELVNDSIANVEKHHADLITSGRILFVEGDGRDGYEDEAPYKAIHVGAAAPRIPPKLVEQLAPGGRMLIPVGEQGGNQRFMQVDKLENGQTKSTDLMGVIYVPLTDKHRQLVEQLAPGGRMLIPVGEQGGNQRFMQVDKLENGQTKSTDLMGVIYVPLTDKHRQVGGD</sequence>
<comment type="catalytic activity">
    <reaction evidence="10">
        <text>[protein]-L-isoaspartate + S-adenosyl-L-methionine = [protein]-L-isoaspartate alpha-methyl ester + S-adenosyl-L-homocysteine</text>
        <dbReference type="Rhea" id="RHEA:12705"/>
        <dbReference type="Rhea" id="RHEA-COMP:12143"/>
        <dbReference type="Rhea" id="RHEA-COMP:12144"/>
        <dbReference type="ChEBI" id="CHEBI:57856"/>
        <dbReference type="ChEBI" id="CHEBI:59789"/>
        <dbReference type="ChEBI" id="CHEBI:90596"/>
        <dbReference type="ChEBI" id="CHEBI:90598"/>
        <dbReference type="EC" id="2.1.1.77"/>
    </reaction>
    <physiologicalReaction direction="left-to-right" evidence="10">
        <dbReference type="Rhea" id="RHEA:12706"/>
    </physiologicalReaction>
</comment>
<evidence type="ECO:0000256" key="1">
    <source>
        <dbReference type="ARBA" id="ARBA00004496"/>
    </source>
</evidence>
<dbReference type="InterPro" id="IPR029063">
    <property type="entry name" value="SAM-dependent_MTases_sf"/>
</dbReference>
<name>A0A0B2VPA3_TOXCA</name>
<dbReference type="OrthoDB" id="73890at2759"/>
<evidence type="ECO:0000256" key="10">
    <source>
        <dbReference type="ARBA" id="ARBA00035815"/>
    </source>
</evidence>
<dbReference type="InterPro" id="IPR000682">
    <property type="entry name" value="PCMT"/>
</dbReference>
<dbReference type="OMA" id="QDSPCPI"/>
<keyword evidence="15" id="KW-1185">Reference proteome</keyword>
<evidence type="ECO:0000256" key="8">
    <source>
        <dbReference type="ARBA" id="ARBA00031323"/>
    </source>
</evidence>
<dbReference type="STRING" id="6265.A0A0B2VPA3"/>
<dbReference type="NCBIfam" id="TIGR00080">
    <property type="entry name" value="pimt"/>
    <property type="match status" value="1"/>
</dbReference>
<keyword evidence="13" id="KW-0732">Signal</keyword>
<reference evidence="14 15" key="1">
    <citation type="submission" date="2014-11" db="EMBL/GenBank/DDBJ databases">
        <title>Genetic blueprint of the zoonotic pathogen Toxocara canis.</title>
        <authorList>
            <person name="Zhu X.-Q."/>
            <person name="Korhonen P.K."/>
            <person name="Cai H."/>
            <person name="Young N.D."/>
            <person name="Nejsum P."/>
            <person name="von Samson-Himmelstjerna G."/>
            <person name="Boag P.R."/>
            <person name="Tan P."/>
            <person name="Li Q."/>
            <person name="Min J."/>
            <person name="Yang Y."/>
            <person name="Wang X."/>
            <person name="Fang X."/>
            <person name="Hall R.S."/>
            <person name="Hofmann A."/>
            <person name="Sternberg P.W."/>
            <person name="Jex A.R."/>
            <person name="Gasser R.B."/>
        </authorList>
    </citation>
    <scope>NUCLEOTIDE SEQUENCE [LARGE SCALE GENOMIC DNA]</scope>
    <source>
        <strain evidence="14">PN_DK_2014</strain>
    </source>
</reference>
<dbReference type="GO" id="GO:0032259">
    <property type="term" value="P:methylation"/>
    <property type="evidence" value="ECO:0007669"/>
    <property type="project" value="UniProtKB-KW"/>
</dbReference>
<keyword evidence="5 14" id="KW-0489">Methyltransferase</keyword>
<evidence type="ECO:0000313" key="15">
    <source>
        <dbReference type="Proteomes" id="UP000031036"/>
    </source>
</evidence>
<evidence type="ECO:0000256" key="11">
    <source>
        <dbReference type="ARBA" id="ARBA00040923"/>
    </source>
</evidence>
<evidence type="ECO:0000256" key="4">
    <source>
        <dbReference type="ARBA" id="ARBA00022490"/>
    </source>
</evidence>
<comment type="similarity">
    <text evidence="2">Belongs to the methyltransferase superfamily. L-isoaspartyl/D-aspartyl protein methyltransferase family.</text>
</comment>
<accession>A0A0B2VPA3</accession>
<comment type="caution">
    <text evidence="14">The sequence shown here is derived from an EMBL/GenBank/DDBJ whole genome shotgun (WGS) entry which is preliminary data.</text>
</comment>
<evidence type="ECO:0000313" key="14">
    <source>
        <dbReference type="EMBL" id="KHN82865.1"/>
    </source>
</evidence>
<dbReference type="GO" id="GO:0004719">
    <property type="term" value="F:protein-L-isoaspartate (D-aspartate) O-methyltransferase activity"/>
    <property type="evidence" value="ECO:0007669"/>
    <property type="project" value="UniProtKB-EC"/>
</dbReference>
<feature type="chain" id="PRO_5002095537" description="Protein-L-isoaspartate(D-aspartate) O-methyltransferase" evidence="13">
    <location>
        <begin position="26"/>
        <end position="345"/>
    </location>
</feature>
<gene>
    <name evidence="14" type="primary">pcmt</name>
    <name evidence="14" type="ORF">Tcan_11644</name>
</gene>
<organism evidence="14 15">
    <name type="scientific">Toxocara canis</name>
    <name type="common">Canine roundworm</name>
    <dbReference type="NCBI Taxonomy" id="6265"/>
    <lineage>
        <taxon>Eukaryota</taxon>
        <taxon>Metazoa</taxon>
        <taxon>Ecdysozoa</taxon>
        <taxon>Nematoda</taxon>
        <taxon>Chromadorea</taxon>
        <taxon>Rhabditida</taxon>
        <taxon>Spirurina</taxon>
        <taxon>Ascaridomorpha</taxon>
        <taxon>Ascaridoidea</taxon>
        <taxon>Toxocaridae</taxon>
        <taxon>Toxocara</taxon>
    </lineage>
</organism>
<keyword evidence="6 14" id="KW-0808">Transferase</keyword>
<keyword evidence="7" id="KW-0949">S-adenosyl-L-methionine</keyword>
<comment type="subcellular location">
    <subcellularLocation>
        <location evidence="1">Cytoplasm</location>
    </subcellularLocation>
</comment>
<dbReference type="PANTHER" id="PTHR11579">
    <property type="entry name" value="PROTEIN-L-ISOASPARTATE O-METHYLTRANSFERASE"/>
    <property type="match status" value="1"/>
</dbReference>
<evidence type="ECO:0000256" key="13">
    <source>
        <dbReference type="SAM" id="SignalP"/>
    </source>
</evidence>
<dbReference type="GO" id="GO:0005737">
    <property type="term" value="C:cytoplasm"/>
    <property type="evidence" value="ECO:0007669"/>
    <property type="project" value="UniProtKB-SubCell"/>
</dbReference>
<dbReference type="Proteomes" id="UP000031036">
    <property type="component" value="Unassembled WGS sequence"/>
</dbReference>
<feature type="signal peptide" evidence="13">
    <location>
        <begin position="1"/>
        <end position="25"/>
    </location>
</feature>
<evidence type="ECO:0000256" key="5">
    <source>
        <dbReference type="ARBA" id="ARBA00022603"/>
    </source>
</evidence>
<dbReference type="FunFam" id="3.40.50.150:FF:000027">
    <property type="entry name" value="Protein-L-isoaspartate O-methyltransferase"/>
    <property type="match status" value="1"/>
</dbReference>
<dbReference type="PANTHER" id="PTHR11579:SF0">
    <property type="entry name" value="PROTEIN-L-ISOASPARTATE(D-ASPARTATE) O-METHYLTRANSFERASE"/>
    <property type="match status" value="1"/>
</dbReference>
<evidence type="ECO:0000256" key="12">
    <source>
        <dbReference type="ARBA" id="ARBA00042126"/>
    </source>
</evidence>
<dbReference type="EC" id="2.1.1.77" evidence="3"/>
<evidence type="ECO:0000256" key="9">
    <source>
        <dbReference type="ARBA" id="ARBA00031350"/>
    </source>
</evidence>
<evidence type="ECO:0000256" key="2">
    <source>
        <dbReference type="ARBA" id="ARBA00005369"/>
    </source>
</evidence>
<dbReference type="Pfam" id="PF01135">
    <property type="entry name" value="PCMT"/>
    <property type="match status" value="2"/>
</dbReference>
<dbReference type="SUPFAM" id="SSF53335">
    <property type="entry name" value="S-adenosyl-L-methionine-dependent methyltransferases"/>
    <property type="match status" value="1"/>
</dbReference>
<evidence type="ECO:0000256" key="7">
    <source>
        <dbReference type="ARBA" id="ARBA00022691"/>
    </source>
</evidence>